<dbReference type="InterPro" id="IPR053122">
    <property type="entry name" value="RING_finger_domain"/>
</dbReference>
<dbReference type="Gene3D" id="3.30.40.10">
    <property type="entry name" value="Zinc/RING finger domain, C3HC4 (zinc finger)"/>
    <property type="match status" value="1"/>
</dbReference>
<dbReference type="PANTHER" id="PTHR47454">
    <property type="entry name" value="RING FINGER PROTEIN 224"/>
    <property type="match status" value="1"/>
</dbReference>
<dbReference type="SMART" id="SM00184">
    <property type="entry name" value="RING"/>
    <property type="match status" value="1"/>
</dbReference>
<evidence type="ECO:0000256" key="4">
    <source>
        <dbReference type="PROSITE-ProRule" id="PRU00175"/>
    </source>
</evidence>
<dbReference type="PROSITE" id="PS50089">
    <property type="entry name" value="ZF_RING_2"/>
    <property type="match status" value="1"/>
</dbReference>
<keyword evidence="3" id="KW-0862">Zinc</keyword>
<sequence>MVEEGAGPNLAGREEPENGRGAGLDLEAGRGRGRRDCIICFGAYDLSQRLPRRLNCGHTFCQACLSRLDTVINEQVWLPCPQCRQNTPSPRGGPAHLDLDLHCFLALRDTRPQEVGPRVGSDITSRVTFDEAGFKGTEVESSAGLEAWPGGPTETRLHYRLGSGLGGGASGLPGNAPPRCCRFFQYCCCCLCWGRS</sequence>
<comment type="caution">
    <text evidence="7">The sequence shown here is derived from an EMBL/GenBank/DDBJ whole genome shotgun (WGS) entry which is preliminary data.</text>
</comment>
<keyword evidence="8" id="KW-1185">Reference proteome</keyword>
<dbReference type="AlphaFoldDB" id="A0A9Q0EE70"/>
<keyword evidence="2 4" id="KW-0863">Zinc-finger</keyword>
<dbReference type="InterPro" id="IPR027370">
    <property type="entry name" value="Znf-RING_euk"/>
</dbReference>
<dbReference type="CDD" id="cd16565">
    <property type="entry name" value="RING-HC_RNF224"/>
    <property type="match status" value="1"/>
</dbReference>
<dbReference type="PROSITE" id="PS00518">
    <property type="entry name" value="ZF_RING_1"/>
    <property type="match status" value="1"/>
</dbReference>
<dbReference type="PANTHER" id="PTHR47454:SF1">
    <property type="entry name" value="RING FINGER PROTEIN 224"/>
    <property type="match status" value="1"/>
</dbReference>
<name>A0A9Q0EE70_9TELE</name>
<evidence type="ECO:0000313" key="8">
    <source>
        <dbReference type="Proteomes" id="UP001148018"/>
    </source>
</evidence>
<keyword evidence="1" id="KW-0479">Metal-binding</keyword>
<dbReference type="Proteomes" id="UP001148018">
    <property type="component" value="Unassembled WGS sequence"/>
</dbReference>
<dbReference type="InterPro" id="IPR001841">
    <property type="entry name" value="Znf_RING"/>
</dbReference>
<dbReference type="InterPro" id="IPR017907">
    <property type="entry name" value="Znf_RING_CS"/>
</dbReference>
<evidence type="ECO:0000256" key="1">
    <source>
        <dbReference type="ARBA" id="ARBA00022723"/>
    </source>
</evidence>
<evidence type="ECO:0000256" key="3">
    <source>
        <dbReference type="ARBA" id="ARBA00022833"/>
    </source>
</evidence>
<evidence type="ECO:0000256" key="2">
    <source>
        <dbReference type="ARBA" id="ARBA00022771"/>
    </source>
</evidence>
<evidence type="ECO:0000313" key="7">
    <source>
        <dbReference type="EMBL" id="KAJ3604964.1"/>
    </source>
</evidence>
<feature type="domain" description="RING-type" evidence="6">
    <location>
        <begin position="37"/>
        <end position="84"/>
    </location>
</feature>
<dbReference type="SUPFAM" id="SSF57850">
    <property type="entry name" value="RING/U-box"/>
    <property type="match status" value="1"/>
</dbReference>
<dbReference type="EMBL" id="JANIIK010000043">
    <property type="protein sequence ID" value="KAJ3604964.1"/>
    <property type="molecule type" value="Genomic_DNA"/>
</dbReference>
<feature type="region of interest" description="Disordered" evidence="5">
    <location>
        <begin position="1"/>
        <end position="26"/>
    </location>
</feature>
<organism evidence="7 8">
    <name type="scientific">Muraenolepis orangiensis</name>
    <name type="common">Patagonian moray cod</name>
    <dbReference type="NCBI Taxonomy" id="630683"/>
    <lineage>
        <taxon>Eukaryota</taxon>
        <taxon>Metazoa</taxon>
        <taxon>Chordata</taxon>
        <taxon>Craniata</taxon>
        <taxon>Vertebrata</taxon>
        <taxon>Euteleostomi</taxon>
        <taxon>Actinopterygii</taxon>
        <taxon>Neopterygii</taxon>
        <taxon>Teleostei</taxon>
        <taxon>Neoteleostei</taxon>
        <taxon>Acanthomorphata</taxon>
        <taxon>Zeiogadaria</taxon>
        <taxon>Gadariae</taxon>
        <taxon>Gadiformes</taxon>
        <taxon>Muraenolepidoidei</taxon>
        <taxon>Muraenolepididae</taxon>
        <taxon>Muraenolepis</taxon>
    </lineage>
</organism>
<dbReference type="GO" id="GO:0008270">
    <property type="term" value="F:zinc ion binding"/>
    <property type="evidence" value="ECO:0007669"/>
    <property type="project" value="UniProtKB-KW"/>
</dbReference>
<proteinExistence type="predicted"/>
<evidence type="ECO:0000256" key="5">
    <source>
        <dbReference type="SAM" id="MobiDB-lite"/>
    </source>
</evidence>
<evidence type="ECO:0000259" key="6">
    <source>
        <dbReference type="PROSITE" id="PS50089"/>
    </source>
</evidence>
<protein>
    <recommendedName>
        <fullName evidence="6">RING-type domain-containing protein</fullName>
    </recommendedName>
</protein>
<accession>A0A9Q0EE70</accession>
<reference evidence="7" key="1">
    <citation type="submission" date="2022-07" db="EMBL/GenBank/DDBJ databases">
        <title>Chromosome-level genome of Muraenolepis orangiensis.</title>
        <authorList>
            <person name="Kim J."/>
        </authorList>
    </citation>
    <scope>NUCLEOTIDE SEQUENCE</scope>
    <source>
        <strain evidence="7">KU_S4_2022</strain>
        <tissue evidence="7">Muscle</tissue>
    </source>
</reference>
<dbReference type="Pfam" id="PF13445">
    <property type="entry name" value="zf-RING_UBOX"/>
    <property type="match status" value="1"/>
</dbReference>
<gene>
    <name evidence="7" type="ORF">NHX12_027015</name>
</gene>
<dbReference type="InterPro" id="IPR013083">
    <property type="entry name" value="Znf_RING/FYVE/PHD"/>
</dbReference>
<dbReference type="OrthoDB" id="252722at2759"/>